<keyword evidence="3" id="KW-1185">Reference proteome</keyword>
<feature type="domain" description="DUF4062" evidence="1">
    <location>
        <begin position="7"/>
        <end position="85"/>
    </location>
</feature>
<evidence type="ECO:0000313" key="2">
    <source>
        <dbReference type="EMBL" id="TCM70901.1"/>
    </source>
</evidence>
<evidence type="ECO:0000313" key="3">
    <source>
        <dbReference type="Proteomes" id="UP000294963"/>
    </source>
</evidence>
<dbReference type="OrthoDB" id="72299at2"/>
<reference evidence="2 3" key="1">
    <citation type="submission" date="2019-03" db="EMBL/GenBank/DDBJ databases">
        <title>Genomic analyses of the natural microbiome of Caenorhabditis elegans.</title>
        <authorList>
            <person name="Samuel B."/>
        </authorList>
    </citation>
    <scope>NUCLEOTIDE SEQUENCE [LARGE SCALE GENOMIC DNA]</scope>
    <source>
        <strain evidence="2 3">JUb89</strain>
    </source>
</reference>
<dbReference type="Pfam" id="PF13271">
    <property type="entry name" value="DUF4062"/>
    <property type="match status" value="1"/>
</dbReference>
<proteinExistence type="predicted"/>
<dbReference type="EMBL" id="SLVJ01000001">
    <property type="protein sequence ID" value="TCM70901.1"/>
    <property type="molecule type" value="Genomic_DNA"/>
</dbReference>
<evidence type="ECO:0000259" key="1">
    <source>
        <dbReference type="Pfam" id="PF13271"/>
    </source>
</evidence>
<gene>
    <name evidence="2" type="ORF">EC844_101175</name>
</gene>
<sequence length="339" mass="39654">MLDRRYQVFISTSGQDMHLERTVVVQTLMGMGFFAWGLDSRSPLSSAYARRQIDDCDYVLLLLGSQYGEQSVSGISYMHLEYIYAVTKQKPIIVLMQQYPQSIHAEADPQELQRQEKFTTFRCQLQKEVEQVVMYQSTRDLELAIRSHLPQMTVRYPSLGWVRPQNLQILQDEIDHLKVKLAQARLQQHATQSDPFLSLPRVSIEDVFSFDYRMHAYQDDGFKEIITLKHSKWAELLSVLSAEFEHPTPEAFFSKVLNDFLNRTGLRDAQKKMPRAHAIGRVQINIRALDTIKQQMRQNEWIVPVGRDDRQRMLWKVTDKGLKLLEELRLFGHHMSIIE</sequence>
<name>A0A4R1Y5E4_ACICA</name>
<organism evidence="2 3">
    <name type="scientific">Acinetobacter calcoaceticus</name>
    <dbReference type="NCBI Taxonomy" id="471"/>
    <lineage>
        <taxon>Bacteria</taxon>
        <taxon>Pseudomonadati</taxon>
        <taxon>Pseudomonadota</taxon>
        <taxon>Gammaproteobacteria</taxon>
        <taxon>Moraxellales</taxon>
        <taxon>Moraxellaceae</taxon>
        <taxon>Acinetobacter</taxon>
        <taxon>Acinetobacter calcoaceticus/baumannii complex</taxon>
    </lineage>
</organism>
<dbReference type="Proteomes" id="UP000294963">
    <property type="component" value="Unassembled WGS sequence"/>
</dbReference>
<dbReference type="AlphaFoldDB" id="A0A4R1Y5E4"/>
<accession>A0A4R1Y5E4</accession>
<protein>
    <submittedName>
        <fullName evidence="2">Uncharacterized protein DUF4062</fullName>
    </submittedName>
</protein>
<comment type="caution">
    <text evidence="2">The sequence shown here is derived from an EMBL/GenBank/DDBJ whole genome shotgun (WGS) entry which is preliminary data.</text>
</comment>
<dbReference type="InterPro" id="IPR025139">
    <property type="entry name" value="DUF4062"/>
</dbReference>